<dbReference type="Pfam" id="PF01638">
    <property type="entry name" value="HxlR"/>
    <property type="match status" value="1"/>
</dbReference>
<keyword evidence="6" id="KW-1185">Reference proteome</keyword>
<keyword evidence="1" id="KW-0805">Transcription regulation</keyword>
<evidence type="ECO:0000259" key="4">
    <source>
        <dbReference type="PROSITE" id="PS51118"/>
    </source>
</evidence>
<dbReference type="InterPro" id="IPR002577">
    <property type="entry name" value="HTH_HxlR"/>
</dbReference>
<dbReference type="InterPro" id="IPR036390">
    <property type="entry name" value="WH_DNA-bd_sf"/>
</dbReference>
<evidence type="ECO:0000256" key="2">
    <source>
        <dbReference type="ARBA" id="ARBA00023125"/>
    </source>
</evidence>
<dbReference type="Gene3D" id="1.10.10.10">
    <property type="entry name" value="Winged helix-like DNA-binding domain superfamily/Winged helix DNA-binding domain"/>
    <property type="match status" value="1"/>
</dbReference>
<dbReference type="PANTHER" id="PTHR33204:SF18">
    <property type="entry name" value="TRANSCRIPTIONAL REGULATORY PROTEIN"/>
    <property type="match status" value="1"/>
</dbReference>
<sequence>MAQSYLHFCPVARSLEKIGDKWALLIIRDLLHGPQRFTDLLHYLNNITPKWLTRRLRDLEAAGIVARDKQSGRREVWYQLTAAGRELGPVIEALMDWGFRWAMRPPQPGEVVHPDQMMRGLTYALNKKGRRLPCDTRWAVRFPSATYLLCYDEGRWFSRRQDDTAVGAAVTVTTTLENWATIFSSPRSERSRLARSLRIEGDREEIDVFKNIFGIRQ</sequence>
<dbReference type="EMBL" id="JALJRB010000005">
    <property type="protein sequence ID" value="MCJ8500213.1"/>
    <property type="molecule type" value="Genomic_DNA"/>
</dbReference>
<feature type="domain" description="HTH hxlR-type" evidence="4">
    <location>
        <begin position="9"/>
        <end position="106"/>
    </location>
</feature>
<evidence type="ECO:0000313" key="5">
    <source>
        <dbReference type="EMBL" id="MCJ8500213.1"/>
    </source>
</evidence>
<comment type="caution">
    <text evidence="5">The sequence shown here is derived from an EMBL/GenBank/DDBJ whole genome shotgun (WGS) entry which is preliminary data.</text>
</comment>
<dbReference type="Proteomes" id="UP001165427">
    <property type="component" value="Unassembled WGS sequence"/>
</dbReference>
<dbReference type="CDD" id="cd00090">
    <property type="entry name" value="HTH_ARSR"/>
    <property type="match status" value="1"/>
</dbReference>
<dbReference type="InterPro" id="IPR036388">
    <property type="entry name" value="WH-like_DNA-bd_sf"/>
</dbReference>
<dbReference type="SUPFAM" id="SSF46785">
    <property type="entry name" value="Winged helix' DNA-binding domain"/>
    <property type="match status" value="1"/>
</dbReference>
<accession>A0AA41R713</accession>
<evidence type="ECO:0000256" key="1">
    <source>
        <dbReference type="ARBA" id="ARBA00023015"/>
    </source>
</evidence>
<evidence type="ECO:0000313" key="6">
    <source>
        <dbReference type="Proteomes" id="UP001165427"/>
    </source>
</evidence>
<name>A0AA41R713_9BACT</name>
<dbReference type="GO" id="GO:0003677">
    <property type="term" value="F:DNA binding"/>
    <property type="evidence" value="ECO:0007669"/>
    <property type="project" value="UniProtKB-KW"/>
</dbReference>
<protein>
    <submittedName>
        <fullName evidence="5">Helix-turn-helix transcriptional regulator</fullName>
    </submittedName>
</protein>
<keyword evidence="2" id="KW-0238">DNA-binding</keyword>
<gene>
    <name evidence="5" type="ORF">MRX98_06475</name>
</gene>
<organism evidence="5 6">
    <name type="scientific">Desulfatitalea alkaliphila</name>
    <dbReference type="NCBI Taxonomy" id="2929485"/>
    <lineage>
        <taxon>Bacteria</taxon>
        <taxon>Pseudomonadati</taxon>
        <taxon>Thermodesulfobacteriota</taxon>
        <taxon>Desulfobacteria</taxon>
        <taxon>Desulfobacterales</taxon>
        <taxon>Desulfosarcinaceae</taxon>
        <taxon>Desulfatitalea</taxon>
    </lineage>
</organism>
<reference evidence="5" key="1">
    <citation type="submission" date="2022-04" db="EMBL/GenBank/DDBJ databases">
        <title>Desulfatitalea alkaliphila sp. nov., a novel anaerobic sulfate-reducing bacterium isolated from terrestrial mud volcano, Taman Peninsula, Russia.</title>
        <authorList>
            <person name="Khomyakova M.A."/>
            <person name="Merkel A.Y."/>
            <person name="Slobodkin A.I."/>
        </authorList>
    </citation>
    <scope>NUCLEOTIDE SEQUENCE</scope>
    <source>
        <strain evidence="5">M08but</strain>
    </source>
</reference>
<dbReference type="AlphaFoldDB" id="A0AA41R713"/>
<keyword evidence="3" id="KW-0804">Transcription</keyword>
<dbReference type="RefSeq" id="WP_246904077.1">
    <property type="nucleotide sequence ID" value="NZ_JALJRB010000005.1"/>
</dbReference>
<evidence type="ECO:0000256" key="3">
    <source>
        <dbReference type="ARBA" id="ARBA00023163"/>
    </source>
</evidence>
<dbReference type="GO" id="GO:0006355">
    <property type="term" value="P:regulation of DNA-templated transcription"/>
    <property type="evidence" value="ECO:0007669"/>
    <property type="project" value="UniProtKB-ARBA"/>
</dbReference>
<dbReference type="PROSITE" id="PS51118">
    <property type="entry name" value="HTH_HXLR"/>
    <property type="match status" value="1"/>
</dbReference>
<dbReference type="InterPro" id="IPR011991">
    <property type="entry name" value="ArsR-like_HTH"/>
</dbReference>
<proteinExistence type="predicted"/>
<dbReference type="PANTHER" id="PTHR33204">
    <property type="entry name" value="TRANSCRIPTIONAL REGULATOR, MARR FAMILY"/>
    <property type="match status" value="1"/>
</dbReference>